<protein>
    <submittedName>
        <fullName evidence="2">Uncharacterized protein</fullName>
    </submittedName>
</protein>
<reference evidence="2" key="1">
    <citation type="submission" date="2024-02" db="UniProtKB">
        <authorList>
            <consortium name="WormBaseParasite"/>
        </authorList>
    </citation>
    <scope>IDENTIFICATION</scope>
</reference>
<name>A0AAF5DNK0_STRER</name>
<accession>A0AAF5DNK0</accession>
<dbReference type="AlphaFoldDB" id="A0AAF5DNK0"/>
<evidence type="ECO:0000313" key="2">
    <source>
        <dbReference type="WBParaSite" id="TCONS_00016000.p1"/>
    </source>
</evidence>
<keyword evidence="1" id="KW-1185">Reference proteome</keyword>
<dbReference type="WBParaSite" id="TCONS_00016000.p1">
    <property type="protein sequence ID" value="TCONS_00016000.p1"/>
    <property type="gene ID" value="XLOC_010542"/>
</dbReference>
<proteinExistence type="predicted"/>
<dbReference type="Proteomes" id="UP000035681">
    <property type="component" value="Unplaced"/>
</dbReference>
<evidence type="ECO:0000313" key="1">
    <source>
        <dbReference type="Proteomes" id="UP000035681"/>
    </source>
</evidence>
<organism evidence="1 2">
    <name type="scientific">Strongyloides stercoralis</name>
    <name type="common">Threadworm</name>
    <dbReference type="NCBI Taxonomy" id="6248"/>
    <lineage>
        <taxon>Eukaryota</taxon>
        <taxon>Metazoa</taxon>
        <taxon>Ecdysozoa</taxon>
        <taxon>Nematoda</taxon>
        <taxon>Chromadorea</taxon>
        <taxon>Rhabditida</taxon>
        <taxon>Tylenchina</taxon>
        <taxon>Panagrolaimomorpha</taxon>
        <taxon>Strongyloidoidea</taxon>
        <taxon>Strongyloididae</taxon>
        <taxon>Strongyloides</taxon>
    </lineage>
</organism>
<sequence length="401" mass="46668">ARYLKIESEKFFCKICIKMITADIPSFRKVMNMKGFNERFGCSFCYVKGEMMAGLEKGRKMTFDTSKLFEQRTQKSYINDVNLLLSNKSKTMSYYRIVGMSHLNGIIKVLDGLCIDYMHTVLIGCFRDDMFWLRDRFIKSDLRTSERVKQKGLQPKKIEELEIMKTLEIKLHFLFCYPTIDMELGYVGGMKELCWLNILLVCGNGLFVDDNISDQVIEMSRECLDVWYERRELISGTDGITMKAHLITHFHQIAKRFGNVCGYSYFYGEGLLYMLSWLISQKSENNLLNQVRIRLADYNMSSRVLTNKAIADYIMKSELATPIRSDSLDMTTTESDTLIMKSDNERNYKNPLLREFGYRGREYVYTENTISSSKMKNDKKNVKRCGGCFVGNKTKIIDDNV</sequence>